<dbReference type="SFLD" id="SFLDG01060">
    <property type="entry name" value="BATS_domain_containing"/>
    <property type="match status" value="1"/>
</dbReference>
<feature type="binding site" evidence="13">
    <location>
        <position position="68"/>
    </location>
    <ligand>
        <name>[4Fe-4S] cluster</name>
        <dbReference type="ChEBI" id="CHEBI:49883"/>
        <note>4Fe-4S-S-AdoMet</note>
    </ligand>
</feature>
<dbReference type="InterPro" id="IPR013785">
    <property type="entry name" value="Aldolase_TIM"/>
</dbReference>
<name>E1RJD9_METP4</name>
<evidence type="ECO:0000256" key="8">
    <source>
        <dbReference type="ARBA" id="ARBA00022723"/>
    </source>
</evidence>
<keyword evidence="16" id="KW-1185">Reference proteome</keyword>
<dbReference type="SUPFAM" id="SSF102114">
    <property type="entry name" value="Radical SAM enzymes"/>
    <property type="match status" value="1"/>
</dbReference>
<dbReference type="SFLD" id="SFLDG01279">
    <property type="entry name" value="HMD_cofactor_maturase_(HmdB-li"/>
    <property type="match status" value="1"/>
</dbReference>
<dbReference type="InterPro" id="IPR024177">
    <property type="entry name" value="Biotin_synthase"/>
</dbReference>
<dbReference type="STRING" id="679926.Mpet_1995"/>
<proteinExistence type="inferred from homology"/>
<keyword evidence="8 13" id="KW-0479">Metal-binding</keyword>
<dbReference type="InterPro" id="IPR007197">
    <property type="entry name" value="rSAM"/>
</dbReference>
<dbReference type="EC" id="2.8.1.6" evidence="3"/>
<comment type="similarity">
    <text evidence="2">Belongs to the radical SAM superfamily. Biotin synthase family.</text>
</comment>
<dbReference type="NCBIfam" id="TIGR03957">
    <property type="entry name" value="rSAM_HmdB"/>
    <property type="match status" value="1"/>
</dbReference>
<dbReference type="SFLD" id="SFLDS00029">
    <property type="entry name" value="Radical_SAM"/>
    <property type="match status" value="1"/>
</dbReference>
<dbReference type="Gene3D" id="3.20.20.70">
    <property type="entry name" value="Aldolase class I"/>
    <property type="match status" value="1"/>
</dbReference>
<dbReference type="InterPro" id="IPR058240">
    <property type="entry name" value="rSAM_sf"/>
</dbReference>
<dbReference type="GO" id="GO:0051539">
    <property type="term" value="F:4 iron, 4 sulfur cluster binding"/>
    <property type="evidence" value="ECO:0007669"/>
    <property type="project" value="UniProtKB-KW"/>
</dbReference>
<evidence type="ECO:0000256" key="9">
    <source>
        <dbReference type="ARBA" id="ARBA00022756"/>
    </source>
</evidence>
<evidence type="ECO:0000313" key="16">
    <source>
        <dbReference type="Proteomes" id="UP000006565"/>
    </source>
</evidence>
<dbReference type="GO" id="GO:0004076">
    <property type="term" value="F:biotin synthase activity"/>
    <property type="evidence" value="ECO:0007669"/>
    <property type="project" value="UniProtKB-EC"/>
</dbReference>
<gene>
    <name evidence="15" type="ordered locus">Mpet_1995</name>
</gene>
<evidence type="ECO:0000256" key="11">
    <source>
        <dbReference type="ARBA" id="ARBA00023014"/>
    </source>
</evidence>
<evidence type="ECO:0000259" key="14">
    <source>
        <dbReference type="PROSITE" id="PS51918"/>
    </source>
</evidence>
<evidence type="ECO:0000256" key="5">
    <source>
        <dbReference type="ARBA" id="ARBA00022679"/>
    </source>
</evidence>
<feature type="domain" description="Radical SAM core" evidence="14">
    <location>
        <begin position="48"/>
        <end position="272"/>
    </location>
</feature>
<dbReference type="InterPro" id="IPR023858">
    <property type="entry name" value="HcgA-like"/>
</dbReference>
<keyword evidence="9" id="KW-0093">Biotin biosynthesis</keyword>
<evidence type="ECO:0000256" key="13">
    <source>
        <dbReference type="PIRSR" id="PIRSR001619-1"/>
    </source>
</evidence>
<keyword evidence="4 13" id="KW-0004">4Fe-4S</keyword>
<dbReference type="PIRSF" id="PIRSF001619">
    <property type="entry name" value="Biotin_synth"/>
    <property type="match status" value="1"/>
</dbReference>
<dbReference type="InterPro" id="IPR010722">
    <property type="entry name" value="BATS_dom"/>
</dbReference>
<dbReference type="InterPro" id="IPR006638">
    <property type="entry name" value="Elp3/MiaA/NifB-like_rSAM"/>
</dbReference>
<dbReference type="GeneID" id="9744474"/>
<dbReference type="SMART" id="SM00729">
    <property type="entry name" value="Elp3"/>
    <property type="match status" value="1"/>
</dbReference>
<dbReference type="eggNOG" id="arCOG00658">
    <property type="taxonomic scope" value="Archaea"/>
</dbReference>
<comment type="cofactor">
    <cofactor evidence="13">
        <name>[4Fe-4S] cluster</name>
        <dbReference type="ChEBI" id="CHEBI:49883"/>
    </cofactor>
    <text evidence="13">Binds 1 [4Fe-4S] cluster. The cluster is coordinated with 3 cysteines and an exchangeable S-adenosyl-L-methionine.</text>
</comment>
<dbReference type="OrthoDB" id="61910at2157"/>
<evidence type="ECO:0000313" key="15">
    <source>
        <dbReference type="EMBL" id="ADN36745.1"/>
    </source>
</evidence>
<dbReference type="KEGG" id="mpi:Mpet_1995"/>
<dbReference type="UniPathway" id="UPA00078">
    <property type="reaction ID" value="UER00162"/>
</dbReference>
<dbReference type="Proteomes" id="UP000006565">
    <property type="component" value="Chromosome"/>
</dbReference>
<dbReference type="InterPro" id="IPR002684">
    <property type="entry name" value="Biotin_synth/BioAB"/>
</dbReference>
<evidence type="ECO:0000256" key="3">
    <source>
        <dbReference type="ARBA" id="ARBA00012236"/>
    </source>
</evidence>
<dbReference type="AlphaFoldDB" id="E1RJD9"/>
<dbReference type="PROSITE" id="PS51918">
    <property type="entry name" value="RADICAL_SAM"/>
    <property type="match status" value="1"/>
</dbReference>
<evidence type="ECO:0000256" key="1">
    <source>
        <dbReference type="ARBA" id="ARBA00004942"/>
    </source>
</evidence>
<dbReference type="SMART" id="SM00876">
    <property type="entry name" value="BATS"/>
    <property type="match status" value="1"/>
</dbReference>
<keyword evidence="6 13" id="KW-0949">S-adenosyl-L-methionine</keyword>
<dbReference type="RefSeq" id="WP_013329922.1">
    <property type="nucleotide sequence ID" value="NC_014507.1"/>
</dbReference>
<keyword evidence="5" id="KW-0808">Transferase</keyword>
<evidence type="ECO:0000256" key="7">
    <source>
        <dbReference type="ARBA" id="ARBA00022714"/>
    </source>
</evidence>
<evidence type="ECO:0000256" key="12">
    <source>
        <dbReference type="ARBA" id="ARBA00034078"/>
    </source>
</evidence>
<organism evidence="15 16">
    <name type="scientific">Methanolacinia petrolearia (strain DSM 11571 / OCM 486 / SEBR 4847)</name>
    <name type="common">Methanoplanus petrolearius</name>
    <dbReference type="NCBI Taxonomy" id="679926"/>
    <lineage>
        <taxon>Archaea</taxon>
        <taxon>Methanobacteriati</taxon>
        <taxon>Methanobacteriota</taxon>
        <taxon>Stenosarchaea group</taxon>
        <taxon>Methanomicrobia</taxon>
        <taxon>Methanomicrobiales</taxon>
        <taxon>Methanomicrobiaceae</taxon>
        <taxon>Methanolacinia</taxon>
    </lineage>
</organism>
<comment type="cofactor">
    <cofactor evidence="12">
        <name>[2Fe-2S] cluster</name>
        <dbReference type="ChEBI" id="CHEBI:190135"/>
    </cofactor>
</comment>
<sequence length="351" mass="38790">MITDILSKIENGKEPAKKELIQLFNPANDEEFARLIETAFNISRDNRKFIKLTSTIHITNLCYITPKCKYCGFAAGTSTAGYYRPFSKTNEEILKSAKIIEEAGIPRVSCSGAHGYHGEQAVRAAEIVKQETSLELLVNVGFDFDSNILRKLEDLGTDTVCCNLETINEAIFNDLKPGEVLDNRIKACRMISESGIELSSGLLIGLGESHEDRINHLNFLRTIEGLGEIPIMGFNPYKGTPMENHPPCPLREQMITIAITRILFPDIRITVPTPTIGPENVKFSLMAGADNLATVIPENYPVEIKGVGSPVCGTLKDVLAVIREMALKPQPGPKKYHMTKTITVGHVVRHD</sequence>
<evidence type="ECO:0000256" key="6">
    <source>
        <dbReference type="ARBA" id="ARBA00022691"/>
    </source>
</evidence>
<dbReference type="PANTHER" id="PTHR22976:SF2">
    <property type="entry name" value="BIOTIN SYNTHASE, MITOCHONDRIAL"/>
    <property type="match status" value="1"/>
</dbReference>
<dbReference type="Pfam" id="PF04055">
    <property type="entry name" value="Radical_SAM"/>
    <property type="match status" value="1"/>
</dbReference>
<dbReference type="GO" id="GO:0046872">
    <property type="term" value="F:metal ion binding"/>
    <property type="evidence" value="ECO:0007669"/>
    <property type="project" value="UniProtKB-KW"/>
</dbReference>
<keyword evidence="11 13" id="KW-0411">Iron-sulfur</keyword>
<dbReference type="Pfam" id="PF06968">
    <property type="entry name" value="BATS"/>
    <property type="match status" value="1"/>
</dbReference>
<keyword evidence="10 13" id="KW-0408">Iron</keyword>
<reference evidence="15 16" key="1">
    <citation type="journal article" date="2010" name="Stand. Genomic Sci.">
        <title>Complete genome sequence of Methanoplanus petrolearius type strain (SEBR 4847).</title>
        <authorList>
            <person name="Brambilla E."/>
            <person name="Djao O.D."/>
            <person name="Daligault H."/>
            <person name="Lapidus A."/>
            <person name="Lucas S."/>
            <person name="Hammon N."/>
            <person name="Nolan M."/>
            <person name="Tice H."/>
            <person name="Cheng J.F."/>
            <person name="Han C."/>
            <person name="Tapia R."/>
            <person name="Goodwin L."/>
            <person name="Pitluck S."/>
            <person name="Liolios K."/>
            <person name="Ivanova N."/>
            <person name="Mavromatis K."/>
            <person name="Mikhailova N."/>
            <person name="Pati A."/>
            <person name="Chen A."/>
            <person name="Palaniappan K."/>
            <person name="Land M."/>
            <person name="Hauser L."/>
            <person name="Chang Y.J."/>
            <person name="Jeffries C.D."/>
            <person name="Rohde M."/>
            <person name="Spring S."/>
            <person name="Sikorski J."/>
            <person name="Goker M."/>
            <person name="Woyke T."/>
            <person name="Bristow J."/>
            <person name="Eisen J.A."/>
            <person name="Markowitz V."/>
            <person name="Hugenholtz P."/>
            <person name="Kyrpides N.C."/>
            <person name="Klenk H.P."/>
        </authorList>
    </citation>
    <scope>NUCLEOTIDE SEQUENCE [LARGE SCALE GENOMIC DNA]</scope>
    <source>
        <strain evidence="16">DSM 11571 / OCM 486 / SEBR 4847</strain>
    </source>
</reference>
<comment type="cofactor">
    <cofactor evidence="13">
        <name>[2Fe-2S] cluster</name>
        <dbReference type="ChEBI" id="CHEBI:190135"/>
    </cofactor>
    <text evidence="13">Binds 1 [2Fe-2S] cluster. The cluster is coordinated with 3 cysteines and 1 arginine.</text>
</comment>
<evidence type="ECO:0000256" key="2">
    <source>
        <dbReference type="ARBA" id="ARBA00010765"/>
    </source>
</evidence>
<feature type="binding site" evidence="13">
    <location>
        <position position="71"/>
    </location>
    <ligand>
        <name>[4Fe-4S] cluster</name>
        <dbReference type="ChEBI" id="CHEBI:49883"/>
        <note>4Fe-4S-S-AdoMet</note>
    </ligand>
</feature>
<feature type="binding site" evidence="13">
    <location>
        <position position="62"/>
    </location>
    <ligand>
        <name>[4Fe-4S] cluster</name>
        <dbReference type="ChEBI" id="CHEBI:49883"/>
        <note>4Fe-4S-S-AdoMet</note>
    </ligand>
</feature>
<dbReference type="CDD" id="cd01335">
    <property type="entry name" value="Radical_SAM"/>
    <property type="match status" value="1"/>
</dbReference>
<dbReference type="SFLD" id="SFLDF00330">
    <property type="entry name" value="HMD_cofactor_maturase_(HmdB-li"/>
    <property type="match status" value="1"/>
</dbReference>
<dbReference type="PANTHER" id="PTHR22976">
    <property type="entry name" value="BIOTIN SYNTHASE"/>
    <property type="match status" value="1"/>
</dbReference>
<evidence type="ECO:0000256" key="10">
    <source>
        <dbReference type="ARBA" id="ARBA00023004"/>
    </source>
</evidence>
<comment type="pathway">
    <text evidence="1">Cofactor biosynthesis; biotin biosynthesis; biotin from 7,8-diaminononanoate: step 2/2.</text>
</comment>
<keyword evidence="7 13" id="KW-0001">2Fe-2S</keyword>
<dbReference type="GO" id="GO:0009102">
    <property type="term" value="P:biotin biosynthetic process"/>
    <property type="evidence" value="ECO:0007669"/>
    <property type="project" value="UniProtKB-UniPathway"/>
</dbReference>
<feature type="binding site" evidence="13">
    <location>
        <position position="109"/>
    </location>
    <ligand>
        <name>[2Fe-2S] cluster</name>
        <dbReference type="ChEBI" id="CHEBI:190135"/>
    </ligand>
</feature>
<dbReference type="GO" id="GO:0051537">
    <property type="term" value="F:2 iron, 2 sulfur cluster binding"/>
    <property type="evidence" value="ECO:0007669"/>
    <property type="project" value="UniProtKB-KW"/>
</dbReference>
<protein>
    <recommendedName>
        <fullName evidence="3">biotin synthase</fullName>
        <ecNumber evidence="3">2.8.1.6</ecNumber>
    </recommendedName>
</protein>
<dbReference type="EMBL" id="CP002117">
    <property type="protein sequence ID" value="ADN36745.1"/>
    <property type="molecule type" value="Genomic_DNA"/>
</dbReference>
<dbReference type="HOGENOM" id="CLU_033172_0_0_2"/>
<evidence type="ECO:0000256" key="4">
    <source>
        <dbReference type="ARBA" id="ARBA00022485"/>
    </source>
</evidence>
<accession>E1RJD9</accession>